<evidence type="ECO:0000313" key="2">
    <source>
        <dbReference type="EMBL" id="SPO59931.1"/>
    </source>
</evidence>
<organism evidence="2 3">
    <name type="scientific">Pseudomonas inefficax</name>
    <dbReference type="NCBI Taxonomy" id="2078786"/>
    <lineage>
        <taxon>Bacteria</taxon>
        <taxon>Pseudomonadati</taxon>
        <taxon>Pseudomonadota</taxon>
        <taxon>Gammaproteobacteria</taxon>
        <taxon>Pseudomonadales</taxon>
        <taxon>Pseudomonadaceae</taxon>
        <taxon>Pseudomonas</taxon>
    </lineage>
</organism>
<dbReference type="AlphaFoldDB" id="A0AAQ1P4W2"/>
<accession>A0AAQ1P4W2</accession>
<keyword evidence="3" id="KW-1185">Reference proteome</keyword>
<dbReference type="EMBL" id="OPYN01000070">
    <property type="protein sequence ID" value="SPO59931.1"/>
    <property type="molecule type" value="Genomic_DNA"/>
</dbReference>
<reference evidence="2 3" key="1">
    <citation type="submission" date="2018-02" db="EMBL/GenBank/DDBJ databases">
        <authorList>
            <person name="Dubost A."/>
        </authorList>
    </citation>
    <scope>NUCLEOTIDE SEQUENCE [LARGE SCALE GENOMIC DNA]</scope>
    <source>
        <strain evidence="3">JV551A3</strain>
    </source>
</reference>
<evidence type="ECO:0000313" key="3">
    <source>
        <dbReference type="Proteomes" id="UP000294335"/>
    </source>
</evidence>
<evidence type="ECO:0000256" key="1">
    <source>
        <dbReference type="SAM" id="MobiDB-lite"/>
    </source>
</evidence>
<comment type="caution">
    <text evidence="2">The sequence shown here is derived from an EMBL/GenBank/DDBJ whole genome shotgun (WGS) entry which is preliminary data.</text>
</comment>
<gene>
    <name evidence="2" type="ORF">JV551A3_V1_700203</name>
</gene>
<feature type="region of interest" description="Disordered" evidence="1">
    <location>
        <begin position="62"/>
        <end position="81"/>
    </location>
</feature>
<dbReference type="Proteomes" id="UP000294335">
    <property type="component" value="Unassembled WGS sequence"/>
</dbReference>
<proteinExistence type="predicted"/>
<protein>
    <submittedName>
        <fullName evidence="2">Uncharacterized protein</fullName>
    </submittedName>
</protein>
<sequence>MDCRPTGRAAEVRVADSGNALMGLLGTPVGAALCRDGLRSSPRIQLRRMNCRGRFAALSRHKAAPTRGLRRIRSRLRPRHP</sequence>
<name>A0AAQ1P4W2_9PSED</name>